<keyword evidence="10" id="KW-1185">Reference proteome</keyword>
<accession>A0A1H1FNA5</accession>
<feature type="transmembrane region" description="Helical" evidence="7">
    <location>
        <begin position="754"/>
        <end position="778"/>
    </location>
</feature>
<dbReference type="OrthoDB" id="3499910at2"/>
<keyword evidence="3 7" id="KW-0812">Transmembrane</keyword>
<dbReference type="InterPro" id="IPR050250">
    <property type="entry name" value="Macrolide_Exporter_MacB"/>
</dbReference>
<dbReference type="AlphaFoldDB" id="A0A1H1FNA5"/>
<dbReference type="InterPro" id="IPR003838">
    <property type="entry name" value="ABC3_permease_C"/>
</dbReference>
<evidence type="ECO:0000256" key="1">
    <source>
        <dbReference type="ARBA" id="ARBA00004651"/>
    </source>
</evidence>
<feature type="transmembrane region" description="Helical" evidence="7">
    <location>
        <begin position="364"/>
        <end position="390"/>
    </location>
</feature>
<dbReference type="GO" id="GO:0022857">
    <property type="term" value="F:transmembrane transporter activity"/>
    <property type="evidence" value="ECO:0007669"/>
    <property type="project" value="TreeGrafter"/>
</dbReference>
<sequence>MSTMGRMLREHRGTAALLAVLVMTASLLISGLPRMVEQAYDDALRQDVTTAPTDRADVTVLRPLDGPPDLMSPAELAAAQQRWYELMPPALRRIIDTGPGSRAHHSVKSTQTPVSGRVGSPFRGNQFVNLAWLSDADQRVRYVEGRPPGPPTMIRVADRPDLGEIPRFDIALCRDAVTRMGLPVGTVLLLGNSGVVAARVTGIFEPIDPADRYWQHNWDLLRVEVIQAGESEHLHVTALSSPEVANSPDLQDRRMAYRWVLPVRGDALSAGEAARIADAVAVFSDRVRVAADRGTAFDIDTALPALLEDYLARQRDTQTLLMLILGGLVVVALGVILLTVWSLAERMRRSLGLMRARGGSLRQVAGSGAGVVALVAVPSALAGYAGAAFFPGPATPLAHAGPAALVLAAVAFAGVSLARVHRSPLRDRRDDVTARRPSARRLTLEAAVIVVALTGAYLLRARGLTTSAGERGGDPFLALVPVALTVAAALILLRCYPYPLRLLLALLGRARGAVPFLGLAFAARARVYSTLPVLILLPALTVSTFSATVASALDTTQQAAAWRLVGADARLDSEVPIPPEAIERVRRVPGVQAVVPAAKAPVHITPGDRGGFAVAMDLDAYRAILPEDVPPVPRPPADQEGPRVAALVSRDLLGYGQVNVSWTARITVVAAGVIERLPGVSGEQFNLVLLPPDANERAGGQTLTNMLFIRGTGLDPEKLAAAADLPAPPLVVTYEDELNRLASTPLAAAVRTSLVIATVALGGYALVSVVILLTIGGAERATAMAFLRALGLSERQARGVTMLEIVPMIALTALAGLALGLAMPAALGSGLDLSPYTGGVTVEGFSPDLLTPALSAVGIAGVTVLGVFAHAAISRRRSPNAVLRAGG</sequence>
<reference evidence="9 10" key="1">
    <citation type="submission" date="2016-10" db="EMBL/GenBank/DDBJ databases">
        <authorList>
            <person name="de Groot N.N."/>
        </authorList>
    </citation>
    <scope>NUCLEOTIDE SEQUENCE [LARGE SCALE GENOMIC DNA]</scope>
    <source>
        <strain evidence="9 10">DSM 43794</strain>
    </source>
</reference>
<dbReference type="PANTHER" id="PTHR30572">
    <property type="entry name" value="MEMBRANE COMPONENT OF TRANSPORTER-RELATED"/>
    <property type="match status" value="1"/>
</dbReference>
<evidence type="ECO:0000313" key="10">
    <source>
        <dbReference type="Proteomes" id="UP000217103"/>
    </source>
</evidence>
<dbReference type="EMBL" id="FNKK01000002">
    <property type="protein sequence ID" value="SDR02380.1"/>
    <property type="molecule type" value="Genomic_DNA"/>
</dbReference>
<feature type="transmembrane region" description="Helical" evidence="7">
    <location>
        <begin position="849"/>
        <end position="873"/>
    </location>
</feature>
<evidence type="ECO:0000313" key="9">
    <source>
        <dbReference type="EMBL" id="SDR02380.1"/>
    </source>
</evidence>
<dbReference type="PANTHER" id="PTHR30572:SF4">
    <property type="entry name" value="ABC TRANSPORTER PERMEASE YTRF"/>
    <property type="match status" value="1"/>
</dbReference>
<evidence type="ECO:0000256" key="3">
    <source>
        <dbReference type="ARBA" id="ARBA00022692"/>
    </source>
</evidence>
<evidence type="ECO:0000256" key="2">
    <source>
        <dbReference type="ARBA" id="ARBA00022475"/>
    </source>
</evidence>
<evidence type="ECO:0000256" key="5">
    <source>
        <dbReference type="ARBA" id="ARBA00023136"/>
    </source>
</evidence>
<comment type="subcellular location">
    <subcellularLocation>
        <location evidence="1">Cell membrane</location>
        <topology evidence="1">Multi-pass membrane protein</topology>
    </subcellularLocation>
</comment>
<dbReference type="Pfam" id="PF02687">
    <property type="entry name" value="FtsX"/>
    <property type="match status" value="1"/>
</dbReference>
<dbReference type="GO" id="GO:0005886">
    <property type="term" value="C:plasma membrane"/>
    <property type="evidence" value="ECO:0007669"/>
    <property type="project" value="UniProtKB-SubCell"/>
</dbReference>
<feature type="transmembrane region" description="Helical" evidence="7">
    <location>
        <begin position="442"/>
        <end position="461"/>
    </location>
</feature>
<dbReference type="RefSeq" id="WP_093259657.1">
    <property type="nucleotide sequence ID" value="NZ_FNKK01000002.1"/>
</dbReference>
<keyword evidence="5 7" id="KW-0472">Membrane</keyword>
<evidence type="ECO:0000256" key="4">
    <source>
        <dbReference type="ARBA" id="ARBA00022989"/>
    </source>
</evidence>
<feature type="transmembrane region" description="Helical" evidence="7">
    <location>
        <begin position="805"/>
        <end position="829"/>
    </location>
</feature>
<feature type="transmembrane region" description="Helical" evidence="7">
    <location>
        <begin position="402"/>
        <end position="421"/>
    </location>
</feature>
<gene>
    <name evidence="9" type="ORF">SAMN04489764_3079</name>
</gene>
<evidence type="ECO:0000259" key="8">
    <source>
        <dbReference type="Pfam" id="PF02687"/>
    </source>
</evidence>
<keyword evidence="2" id="KW-1003">Cell membrane</keyword>
<feature type="transmembrane region" description="Helical" evidence="7">
    <location>
        <begin position="476"/>
        <end position="495"/>
    </location>
</feature>
<comment type="similarity">
    <text evidence="6">Belongs to the ABC-4 integral membrane protein family.</text>
</comment>
<evidence type="ECO:0000256" key="7">
    <source>
        <dbReference type="SAM" id="Phobius"/>
    </source>
</evidence>
<keyword evidence="4 7" id="KW-1133">Transmembrane helix</keyword>
<organism evidence="9 10">
    <name type="scientific">Thermostaphylospora chromogena</name>
    <dbReference type="NCBI Taxonomy" id="35622"/>
    <lineage>
        <taxon>Bacteria</taxon>
        <taxon>Bacillati</taxon>
        <taxon>Actinomycetota</taxon>
        <taxon>Actinomycetes</taxon>
        <taxon>Streptosporangiales</taxon>
        <taxon>Thermomonosporaceae</taxon>
        <taxon>Thermostaphylospora</taxon>
    </lineage>
</organism>
<proteinExistence type="inferred from homology"/>
<dbReference type="STRING" id="35622.SAMN04489764_3079"/>
<name>A0A1H1FNA5_9ACTN</name>
<feature type="transmembrane region" description="Helical" evidence="7">
    <location>
        <begin position="320"/>
        <end position="343"/>
    </location>
</feature>
<feature type="domain" description="ABC3 transporter permease C-terminal" evidence="8">
    <location>
        <begin position="765"/>
        <end position="876"/>
    </location>
</feature>
<dbReference type="Proteomes" id="UP000217103">
    <property type="component" value="Unassembled WGS sequence"/>
</dbReference>
<evidence type="ECO:0000256" key="6">
    <source>
        <dbReference type="ARBA" id="ARBA00038076"/>
    </source>
</evidence>
<protein>
    <submittedName>
        <fullName evidence="9">FtsX-like permease family protein</fullName>
    </submittedName>
</protein>